<proteinExistence type="predicted"/>
<dbReference type="InParanoid" id="A0A1D2VSJ0"/>
<accession>A0A1D2VSJ0</accession>
<evidence type="ECO:0000313" key="1">
    <source>
        <dbReference type="EMBL" id="ODV64525.1"/>
    </source>
</evidence>
<keyword evidence="2" id="KW-1185">Reference proteome</keyword>
<dbReference type="GeneID" id="30964959"/>
<dbReference type="EMBL" id="KV454475">
    <property type="protein sequence ID" value="ODV64525.1"/>
    <property type="molecule type" value="Genomic_DNA"/>
</dbReference>
<organism evidence="1 2">
    <name type="scientific">Ascoidea rubescens DSM 1968</name>
    <dbReference type="NCBI Taxonomy" id="1344418"/>
    <lineage>
        <taxon>Eukaryota</taxon>
        <taxon>Fungi</taxon>
        <taxon>Dikarya</taxon>
        <taxon>Ascomycota</taxon>
        <taxon>Saccharomycotina</taxon>
        <taxon>Saccharomycetes</taxon>
        <taxon>Ascoideaceae</taxon>
        <taxon>Ascoidea</taxon>
    </lineage>
</organism>
<reference evidence="2" key="1">
    <citation type="submission" date="2016-05" db="EMBL/GenBank/DDBJ databases">
        <title>Comparative genomics of biotechnologically important yeasts.</title>
        <authorList>
            <consortium name="DOE Joint Genome Institute"/>
            <person name="Riley R."/>
            <person name="Haridas S."/>
            <person name="Wolfe K.H."/>
            <person name="Lopes M.R."/>
            <person name="Hittinger C.T."/>
            <person name="Goker M."/>
            <person name="Salamov A."/>
            <person name="Wisecaver J."/>
            <person name="Long T.M."/>
            <person name="Aerts A.L."/>
            <person name="Barry K."/>
            <person name="Choi C."/>
            <person name="Clum A."/>
            <person name="Coughlan A.Y."/>
            <person name="Deshpande S."/>
            <person name="Douglass A.P."/>
            <person name="Hanson S.J."/>
            <person name="Klenk H.-P."/>
            <person name="Labutti K."/>
            <person name="Lapidus A."/>
            <person name="Lindquist E."/>
            <person name="Lipzen A."/>
            <person name="Meier-Kolthoff J.P."/>
            <person name="Ohm R.A."/>
            <person name="Otillar R.P."/>
            <person name="Pangilinan J."/>
            <person name="Peng Y."/>
            <person name="Rokas A."/>
            <person name="Rosa C.A."/>
            <person name="Scheuner C."/>
            <person name="Sibirny A.A."/>
            <person name="Slot J.C."/>
            <person name="Stielow J.B."/>
            <person name="Sun H."/>
            <person name="Kurtzman C.P."/>
            <person name="Blackwell M."/>
            <person name="Grigoriev I.V."/>
            <person name="Jeffries T.W."/>
        </authorList>
    </citation>
    <scope>NUCLEOTIDE SEQUENCE [LARGE SCALE GENOMIC DNA]</scope>
    <source>
        <strain evidence="2">DSM 1968</strain>
    </source>
</reference>
<dbReference type="RefSeq" id="XP_020050832.1">
    <property type="nucleotide sequence ID" value="XM_020191323.1"/>
</dbReference>
<sequence>VETKEVELVVKTKEVEPVVETKEVEPVTYVDDVNSAVDSDEFQSIIDNDDVISNTDSDEFKSTIEPEDVRSSTASEDFKSIIDTDDFQSIIDTDEFNPNMNFEQVGETSVAKNQESPEQVQTGSSQFESEIRSISKVSNDVSEESTIKSISVPLSASNAEIETKLDTENEAKLGSEKAKVENDFDNSDFNSFRFGLAPDIKVLQKSEETSTEGPKTKNRFRNLVIFDFDHSIDEIEHSLDADSINDSHKDGKTSQNKWFTASSGYENETEEPLSRSLVLESPIGNLKVDEGEGSSNSKEKSRLIDLKTLLSHKRAWSVDTGLSLQNTTSTSTTTTPVYSITGSQSITNLSSMLPFTPLRATTSSSVSPASATISSANATFSSNTANVPNIIRRNSLIAVRSNKGLFSFLSRRFKSDKSSDNKKK</sequence>
<dbReference type="Proteomes" id="UP000095038">
    <property type="component" value="Unassembled WGS sequence"/>
</dbReference>
<gene>
    <name evidence="1" type="ORF">ASCRUDRAFT_6325</name>
</gene>
<name>A0A1D2VSJ0_9ASCO</name>
<protein>
    <submittedName>
        <fullName evidence="1">Uncharacterized protein</fullName>
    </submittedName>
</protein>
<feature type="non-terminal residue" evidence="1">
    <location>
        <position position="1"/>
    </location>
</feature>
<dbReference type="AlphaFoldDB" id="A0A1D2VSJ0"/>
<evidence type="ECO:0000313" key="2">
    <source>
        <dbReference type="Proteomes" id="UP000095038"/>
    </source>
</evidence>